<feature type="chain" id="PRO_5045817862" description="LPXTG cell wall anchor domain-containing protein" evidence="3">
    <location>
        <begin position="21"/>
        <end position="210"/>
    </location>
</feature>
<accession>A0ABY4C1H9</accession>
<feature type="compositionally biased region" description="Basic and acidic residues" evidence="1">
    <location>
        <begin position="172"/>
        <end position="210"/>
    </location>
</feature>
<protein>
    <recommendedName>
        <fullName evidence="6">LPXTG cell wall anchor domain-containing protein</fullName>
    </recommendedName>
</protein>
<evidence type="ECO:0000313" key="4">
    <source>
        <dbReference type="EMBL" id="UOE43813.1"/>
    </source>
</evidence>
<keyword evidence="2" id="KW-1133">Transmembrane helix</keyword>
<keyword evidence="2" id="KW-0472">Membrane</keyword>
<keyword evidence="3" id="KW-0732">Signal</keyword>
<evidence type="ECO:0008006" key="6">
    <source>
        <dbReference type="Google" id="ProtNLM"/>
    </source>
</evidence>
<feature type="signal peptide" evidence="3">
    <location>
        <begin position="1"/>
        <end position="20"/>
    </location>
</feature>
<proteinExistence type="predicted"/>
<dbReference type="EMBL" id="CP094528">
    <property type="protein sequence ID" value="UOE43813.1"/>
    <property type="molecule type" value="Genomic_DNA"/>
</dbReference>
<keyword evidence="5" id="KW-1185">Reference proteome</keyword>
<evidence type="ECO:0000256" key="1">
    <source>
        <dbReference type="SAM" id="MobiDB-lite"/>
    </source>
</evidence>
<evidence type="ECO:0000313" key="5">
    <source>
        <dbReference type="Proteomes" id="UP000832097"/>
    </source>
</evidence>
<keyword evidence="2" id="KW-0812">Transmembrane</keyword>
<dbReference type="Proteomes" id="UP000832097">
    <property type="component" value="Chromosome"/>
</dbReference>
<gene>
    <name evidence="4" type="ORF">MTO99_16840</name>
</gene>
<evidence type="ECO:0000256" key="3">
    <source>
        <dbReference type="SAM" id="SignalP"/>
    </source>
</evidence>
<feature type="transmembrane region" description="Helical" evidence="2">
    <location>
        <begin position="142"/>
        <end position="162"/>
    </location>
</feature>
<reference evidence="4 5" key="1">
    <citation type="submission" date="2022-03" db="EMBL/GenBank/DDBJ databases">
        <title>Mucilaginibacter sp. isolated from the gut of Protaetia brevitarsis seulensis larvae.</title>
        <authorList>
            <person name="Won M."/>
            <person name="Kim S.-J."/>
            <person name="Kwon S.-W."/>
        </authorList>
    </citation>
    <scope>NUCLEOTIDE SEQUENCE [LARGE SCALE GENOMIC DNA]</scope>
    <source>
        <strain evidence="4 5">CFWR-12</strain>
    </source>
</reference>
<organism evidence="4 5">
    <name type="scientific">Agromyces larvae</name>
    <dbReference type="NCBI Taxonomy" id="2929802"/>
    <lineage>
        <taxon>Bacteria</taxon>
        <taxon>Bacillati</taxon>
        <taxon>Actinomycetota</taxon>
        <taxon>Actinomycetes</taxon>
        <taxon>Micrococcales</taxon>
        <taxon>Microbacteriaceae</taxon>
        <taxon>Agromyces</taxon>
    </lineage>
</organism>
<evidence type="ECO:0000256" key="2">
    <source>
        <dbReference type="SAM" id="Phobius"/>
    </source>
</evidence>
<sequence length="210" mass="21832">MAATLIGVALATGTAMPASAAAAAPLVFELHFADLVPGESQTESASFTLPRAGDLVGFEWLDREGVMVVVDLDAAACDPSGACTDLDPLASPVPFAAGTVEIRVTATMTRANPASTGSVVGRLTFTGQDPAPGPLGPTGVDALMLALWAAAAASVGAVVFRLRRPEAAPARSGERRNDERQNDEHRNSERRNDERRNDEGPVEDRARGGE</sequence>
<dbReference type="RefSeq" id="WP_243555053.1">
    <property type="nucleotide sequence ID" value="NZ_CP094528.1"/>
</dbReference>
<name>A0ABY4C1H9_9MICO</name>
<feature type="region of interest" description="Disordered" evidence="1">
    <location>
        <begin position="165"/>
        <end position="210"/>
    </location>
</feature>